<keyword evidence="6" id="KW-1185">Reference proteome</keyword>
<dbReference type="GO" id="GO:0015562">
    <property type="term" value="F:efflux transmembrane transporter activity"/>
    <property type="evidence" value="ECO:0007669"/>
    <property type="project" value="TreeGrafter"/>
</dbReference>
<protein>
    <submittedName>
        <fullName evidence="5">Macrolide export protein MacA</fullName>
    </submittedName>
</protein>
<dbReference type="InterPro" id="IPR006143">
    <property type="entry name" value="RND_pump_MFP"/>
</dbReference>
<comment type="caution">
    <text evidence="5">The sequence shown here is derived from an EMBL/GenBank/DDBJ whole genome shotgun (WGS) entry which is preliminary data.</text>
</comment>
<feature type="domain" description="YbhG-like alpha-helical hairpin" evidence="3">
    <location>
        <begin position="93"/>
        <end position="212"/>
    </location>
</feature>
<sequence length="404" mass="43959">MNKKILSVCSLFISIIILGGCGSKGDSEKSNTKSYPVKTLEVKNENYPISLEYEGITGGSEVRKLSFKSSGKISKIYVSKGQQIKKGDYLVDLDKSDLNLDMEASKAQMDSASAQYSKAVNGAEEQDINKAEIAVKNAEDNYNYYRDLYDKNAKLYQSGAISKQELEGAKLQADSYESALNSARQTLQQLQNGARKEDKQGLLAQLNAAKASYDSKVNLVQDASLTSDVDGYVVDVLCREGEMQSAGNPAVLLRSENQVVTIGLSSDDVKKVKTGTKSQVKINNDKVEGEIINIVQMSDKTSGTYSAEIKLLNPIDNSTFYIGDTVKVYVSVGDKNSIWIPISSILNDGEDYVYIVENGHATRKNVTLGATNEGKVAVEGLKPNDNLIIEGMKNIKAGYGVTIK</sequence>
<dbReference type="STRING" id="1121326.CLMAG_50730"/>
<evidence type="ECO:0000313" key="5">
    <source>
        <dbReference type="EMBL" id="KZL89573.1"/>
    </source>
</evidence>
<proteinExistence type="inferred from homology"/>
<comment type="similarity">
    <text evidence="1">Belongs to the membrane fusion protein (MFP) (TC 8.A.1) family.</text>
</comment>
<dbReference type="PATRIC" id="fig|1121326.3.peg.5128"/>
<evidence type="ECO:0000256" key="2">
    <source>
        <dbReference type="SAM" id="Coils"/>
    </source>
</evidence>
<dbReference type="AlphaFoldDB" id="A0A162R8L5"/>
<dbReference type="PROSITE" id="PS51257">
    <property type="entry name" value="PROKAR_LIPOPROTEIN"/>
    <property type="match status" value="1"/>
</dbReference>
<dbReference type="NCBIfam" id="TIGR01730">
    <property type="entry name" value="RND_mfp"/>
    <property type="match status" value="1"/>
</dbReference>
<dbReference type="InterPro" id="IPR058637">
    <property type="entry name" value="YknX-like_C"/>
</dbReference>
<dbReference type="InterPro" id="IPR059052">
    <property type="entry name" value="HH_YbhG-like"/>
</dbReference>
<dbReference type="Pfam" id="PF25989">
    <property type="entry name" value="YknX_C"/>
    <property type="match status" value="1"/>
</dbReference>
<evidence type="ECO:0000259" key="3">
    <source>
        <dbReference type="Pfam" id="PF25881"/>
    </source>
</evidence>
<dbReference type="RefSeq" id="WP_066628674.1">
    <property type="nucleotide sequence ID" value="NZ_FQXL01000007.1"/>
</dbReference>
<keyword evidence="2" id="KW-0175">Coiled coil</keyword>
<dbReference type="EMBL" id="LWAE01000008">
    <property type="protein sequence ID" value="KZL89573.1"/>
    <property type="molecule type" value="Genomic_DNA"/>
</dbReference>
<dbReference type="Gene3D" id="2.40.50.100">
    <property type="match status" value="1"/>
</dbReference>
<feature type="domain" description="YknX-like C-terminal permuted SH3-like" evidence="4">
    <location>
        <begin position="340"/>
        <end position="402"/>
    </location>
</feature>
<feature type="coiled-coil region" evidence="2">
    <location>
        <begin position="95"/>
        <end position="200"/>
    </location>
</feature>
<evidence type="ECO:0000256" key="1">
    <source>
        <dbReference type="ARBA" id="ARBA00009477"/>
    </source>
</evidence>
<dbReference type="Pfam" id="PF25881">
    <property type="entry name" value="HH_YBHG"/>
    <property type="match status" value="1"/>
</dbReference>
<evidence type="ECO:0000313" key="6">
    <source>
        <dbReference type="Proteomes" id="UP000076603"/>
    </source>
</evidence>
<dbReference type="PANTHER" id="PTHR30469:SF20">
    <property type="entry name" value="EFFLUX RND TRANSPORTER PERIPLASMIC ADAPTOR SUBUNIT"/>
    <property type="match status" value="1"/>
</dbReference>
<dbReference type="Gene3D" id="2.40.30.170">
    <property type="match status" value="1"/>
</dbReference>
<dbReference type="OrthoDB" id="2015187at2"/>
<dbReference type="Gene3D" id="1.10.287.470">
    <property type="entry name" value="Helix hairpin bin"/>
    <property type="match status" value="1"/>
</dbReference>
<name>A0A162R8L5_9CLOT</name>
<gene>
    <name evidence="5" type="primary">macA_3</name>
    <name evidence="5" type="ORF">CLMAG_50730</name>
</gene>
<dbReference type="Gene3D" id="2.40.420.20">
    <property type="match status" value="1"/>
</dbReference>
<reference evidence="5 6" key="1">
    <citation type="submission" date="2016-04" db="EMBL/GenBank/DDBJ databases">
        <title>Genome sequence of Clostridium magnum DSM 2767.</title>
        <authorList>
            <person name="Poehlein A."/>
            <person name="Uhlig R."/>
            <person name="Fischer R."/>
            <person name="Bahl H."/>
            <person name="Daniel R."/>
        </authorList>
    </citation>
    <scope>NUCLEOTIDE SEQUENCE [LARGE SCALE GENOMIC DNA]</scope>
    <source>
        <strain evidence="5 6">DSM 2767</strain>
    </source>
</reference>
<dbReference type="PANTHER" id="PTHR30469">
    <property type="entry name" value="MULTIDRUG RESISTANCE PROTEIN MDTA"/>
    <property type="match status" value="1"/>
</dbReference>
<dbReference type="SUPFAM" id="SSF111369">
    <property type="entry name" value="HlyD-like secretion proteins"/>
    <property type="match status" value="1"/>
</dbReference>
<dbReference type="GO" id="GO:1990281">
    <property type="term" value="C:efflux pump complex"/>
    <property type="evidence" value="ECO:0007669"/>
    <property type="project" value="TreeGrafter"/>
</dbReference>
<dbReference type="Proteomes" id="UP000076603">
    <property type="component" value="Unassembled WGS sequence"/>
</dbReference>
<organism evidence="5 6">
    <name type="scientific">Clostridium magnum DSM 2767</name>
    <dbReference type="NCBI Taxonomy" id="1121326"/>
    <lineage>
        <taxon>Bacteria</taxon>
        <taxon>Bacillati</taxon>
        <taxon>Bacillota</taxon>
        <taxon>Clostridia</taxon>
        <taxon>Eubacteriales</taxon>
        <taxon>Clostridiaceae</taxon>
        <taxon>Clostridium</taxon>
    </lineage>
</organism>
<accession>A0A162R8L5</accession>
<evidence type="ECO:0000259" key="4">
    <source>
        <dbReference type="Pfam" id="PF25989"/>
    </source>
</evidence>